<sequence length="293" mass="33724">METPQLLDISAEITTFFGIFFAIFSSLMNIFNLKKIEKKKKNDMVLFYSRFIFDAFYGITVTIFLSLMIAANFNNLETINHFTLLSGLLVWNVGISQAVVALMISIERNMAIFTPIFYRNHRSLVTNSVILCLIFGYAIFQYSFIYYFCNFELTFPRNCLTIGCSINACSSRFWTKSKLVIFVLTFSFAALLSSKLLWKVFKKDNKDFNKANLLALIDAAIIFLFDFLSIVFFNFTDRVETFSIHNIGPFATSLKQVGCTIEALLVYRTITKKNYIVKIFKKCNVITNKQPTS</sequence>
<reference evidence="2 3" key="1">
    <citation type="journal article" date="1998" name="Science">
        <title>Genome sequence of the nematode C. elegans: a platform for investigating biology.</title>
        <authorList>
            <consortium name="The C. elegans sequencing consortium"/>
            <person name="Sulson J.E."/>
            <person name="Waterston R."/>
        </authorList>
    </citation>
    <scope>NUCLEOTIDE SEQUENCE [LARGE SCALE GENOMIC DNA]</scope>
    <source>
        <strain evidence="2 3">Bristol N2</strain>
    </source>
</reference>
<dbReference type="Proteomes" id="UP000001940">
    <property type="component" value="Chromosome V"/>
</dbReference>
<feature type="transmembrane region" description="Helical" evidence="1">
    <location>
        <begin position="82"/>
        <end position="104"/>
    </location>
</feature>
<evidence type="ECO:0000313" key="4">
    <source>
        <dbReference type="WormBase" id="C45H4.9"/>
    </source>
</evidence>
<dbReference type="PIR" id="T32719">
    <property type="entry name" value="T32719"/>
</dbReference>
<keyword evidence="1" id="KW-1133">Transmembrane helix</keyword>
<keyword evidence="1" id="KW-0472">Membrane</keyword>
<dbReference type="CTD" id="183490"/>
<accession>O44695</accession>
<proteinExistence type="predicted"/>
<dbReference type="PANTHER" id="PTHR10664">
    <property type="entry name" value="SERPENTINE RECEPTOR-C.ELEGANS"/>
    <property type="match status" value="1"/>
</dbReference>
<evidence type="ECO:0000313" key="3">
    <source>
        <dbReference type="Proteomes" id="UP000001940"/>
    </source>
</evidence>
<dbReference type="OMA" id="NIFIMIT"/>
<dbReference type="eggNOG" id="ENOG502R2IJ">
    <property type="taxonomic scope" value="Eukaryota"/>
</dbReference>
<dbReference type="InParanoid" id="O44695"/>
<dbReference type="KEGG" id="cel:CELE_C45H4.9"/>
<feature type="transmembrane region" description="Helical" evidence="1">
    <location>
        <begin position="13"/>
        <end position="31"/>
    </location>
</feature>
<feature type="transmembrane region" description="Helical" evidence="1">
    <location>
        <begin position="179"/>
        <end position="201"/>
    </location>
</feature>
<evidence type="ECO:0000313" key="2">
    <source>
        <dbReference type="EMBL" id="CCD67418.1"/>
    </source>
</evidence>
<feature type="transmembrane region" description="Helical" evidence="1">
    <location>
        <begin position="213"/>
        <end position="235"/>
    </location>
</feature>
<keyword evidence="2" id="KW-0675">Receptor</keyword>
<dbReference type="EMBL" id="BX284605">
    <property type="protein sequence ID" value="CCD67418.1"/>
    <property type="molecule type" value="Genomic_DNA"/>
</dbReference>
<gene>
    <name evidence="2 4" type="primary">srbc-23</name>
    <name evidence="4" type="ORF">C45H4.9</name>
    <name evidence="2" type="ORF">CELE_C45H4.9</name>
</gene>
<protein>
    <submittedName>
        <fullName evidence="2">Serpentine Receptor, class BC (Class B-like)</fullName>
    </submittedName>
</protein>
<dbReference type="WormBase" id="C45H4.9">
    <property type="protein sequence ID" value="CE38052"/>
    <property type="gene ID" value="WBGene00016691"/>
    <property type="gene designation" value="srbc-23"/>
</dbReference>
<dbReference type="UCSC" id="C45H4.9">
    <property type="organism name" value="c. elegans"/>
</dbReference>
<evidence type="ECO:0000256" key="1">
    <source>
        <dbReference type="SAM" id="Phobius"/>
    </source>
</evidence>
<dbReference type="AGR" id="WB:WBGene00016691"/>
<feature type="transmembrane region" description="Helical" evidence="1">
    <location>
        <begin position="124"/>
        <end position="148"/>
    </location>
</feature>
<dbReference type="GeneID" id="183490"/>
<dbReference type="PaxDb" id="6239-C45H4.9"/>
<keyword evidence="3" id="KW-1185">Reference proteome</keyword>
<dbReference type="SMR" id="O44695"/>
<organism evidence="2 3">
    <name type="scientific">Caenorhabditis elegans</name>
    <dbReference type="NCBI Taxonomy" id="6239"/>
    <lineage>
        <taxon>Eukaryota</taxon>
        <taxon>Metazoa</taxon>
        <taxon>Ecdysozoa</taxon>
        <taxon>Nematoda</taxon>
        <taxon>Chromadorea</taxon>
        <taxon>Rhabditida</taxon>
        <taxon>Rhabditina</taxon>
        <taxon>Rhabditomorpha</taxon>
        <taxon>Rhabditoidea</taxon>
        <taxon>Rhabditidae</taxon>
        <taxon>Peloderinae</taxon>
        <taxon>Caenorhabditis</taxon>
    </lineage>
</organism>
<name>O44695_CAEEL</name>
<dbReference type="PANTHER" id="PTHR10664:SF2">
    <property type="entry name" value="SERPENTINE RECEPTOR, CLASS BC (CLASS B-LIKE)"/>
    <property type="match status" value="1"/>
</dbReference>
<dbReference type="Pfam" id="PF10316">
    <property type="entry name" value="7TM_GPCR_Srbc"/>
    <property type="match status" value="1"/>
</dbReference>
<dbReference type="AlphaFoldDB" id="O44695"/>
<dbReference type="HOGENOM" id="CLU_059075_1_0_1"/>
<keyword evidence="1" id="KW-0812">Transmembrane</keyword>
<feature type="transmembrane region" description="Helical" evidence="1">
    <location>
        <begin position="51"/>
        <end position="70"/>
    </location>
</feature>
<dbReference type="PhylomeDB" id="O44695"/>
<dbReference type="RefSeq" id="NP_503583.2">
    <property type="nucleotide sequence ID" value="NM_071182.3"/>
</dbReference>
<dbReference type="InterPro" id="IPR019420">
    <property type="entry name" value="7TM_GPCR_serpentine_rcpt_Srbc"/>
</dbReference>
<dbReference type="STRING" id="6239.C45H4.9.1"/>